<dbReference type="FunFam" id="2.30.30.770:FF:000001">
    <property type="entry name" value="60S ribosomal protein L27"/>
    <property type="match status" value="1"/>
</dbReference>
<dbReference type="GO" id="GO:0043565">
    <property type="term" value="F:sequence-specific DNA binding"/>
    <property type="evidence" value="ECO:0007669"/>
    <property type="project" value="TreeGrafter"/>
</dbReference>
<dbReference type="GO" id="GO:0000981">
    <property type="term" value="F:DNA-binding transcription factor activity, RNA polymerase II-specific"/>
    <property type="evidence" value="ECO:0007669"/>
    <property type="project" value="InterPro"/>
</dbReference>
<dbReference type="SMART" id="SM00906">
    <property type="entry name" value="Fungal_trans"/>
    <property type="match status" value="1"/>
</dbReference>
<dbReference type="InterPro" id="IPR008991">
    <property type="entry name" value="Translation_prot_SH3-like_sf"/>
</dbReference>
<dbReference type="InterPro" id="IPR041991">
    <property type="entry name" value="Ribosomal_eL27_KOW"/>
</dbReference>
<keyword evidence="6" id="KW-0805">Transcription regulation</keyword>
<evidence type="ECO:0000313" key="12">
    <source>
        <dbReference type="EMBL" id="OCF58516.1"/>
    </source>
</evidence>
<keyword evidence="10" id="KW-0687">Ribonucleoprotein</keyword>
<dbReference type="CDD" id="cd06090">
    <property type="entry name" value="KOW_RPL27"/>
    <property type="match status" value="1"/>
</dbReference>
<evidence type="ECO:0000256" key="2">
    <source>
        <dbReference type="ARBA" id="ARBA00009124"/>
    </source>
</evidence>
<evidence type="ECO:0000256" key="8">
    <source>
        <dbReference type="ARBA" id="ARBA00023163"/>
    </source>
</evidence>
<evidence type="ECO:0000256" key="5">
    <source>
        <dbReference type="ARBA" id="ARBA00022980"/>
    </source>
</evidence>
<evidence type="ECO:0000256" key="9">
    <source>
        <dbReference type="ARBA" id="ARBA00023242"/>
    </source>
</evidence>
<dbReference type="GO" id="GO:0006351">
    <property type="term" value="P:DNA-templated transcription"/>
    <property type="evidence" value="ECO:0007669"/>
    <property type="project" value="InterPro"/>
</dbReference>
<keyword evidence="9" id="KW-0539">Nucleus</keyword>
<dbReference type="CDD" id="cd00067">
    <property type="entry name" value="GAL4"/>
    <property type="match status" value="1"/>
</dbReference>
<protein>
    <recommendedName>
        <fullName evidence="11">Zn(2)-C6 fungal-type domain-containing protein</fullName>
    </recommendedName>
</protein>
<dbReference type="PROSITE" id="PS50048">
    <property type="entry name" value="ZN2_CY6_FUNGAL_2"/>
    <property type="match status" value="1"/>
</dbReference>
<dbReference type="Pfam" id="PF04082">
    <property type="entry name" value="Fungal_trans"/>
    <property type="match status" value="1"/>
</dbReference>
<keyword evidence="3" id="KW-0479">Metal-binding</keyword>
<accession>A0A1B9ISK9</accession>
<dbReference type="EMBL" id="KI669462">
    <property type="protein sequence ID" value="OCF58516.1"/>
    <property type="molecule type" value="Genomic_DNA"/>
</dbReference>
<comment type="subcellular location">
    <subcellularLocation>
        <location evidence="1">Nucleus</location>
    </subcellularLocation>
</comment>
<sequence length="814" mass="91865">MPPSPTLRARSSSITPIGPIAQGRVACKRCFIRKRKCDKLQPRCTACVEAGVECESGVKGVERNLLMQTQELQRRIDWLEGLIRDKQPALQNLSSISTGSPLLPHSTRSSILQTNPQEFNLSTLVSASLSMQRAENMPDQGYVETLSPKIQHYNMDPSLSVSSASQHPQLPTIAKASEIVSRFLARHLQSHHCVTKEGIEEDLRLVYGENGLINPDFAGNRFRCFSVIYLESSPAYHGGDTSLERIYGMTCKNLALKEVSNVIAKEDLTAVQALTLLCIYGVDIPGGPSLSQLVGFAARAAMTINIHRRDDIYLASLMGLNHDQDEFKKHNELRKNIFWAIYCLDRLASFTLGQPLSIRDSDIDVDDSVPQTIDSLSVEVSSIALRCHQIHLRRLYGIVRETFYSASVDSNKTMKEKEEIVADFVRQAQAWYNQSPLKAAFAPISEATISRQVVDDISYHQMIMAAHRPSPLISEIPSSFIMTLKYSASLSIDLYRHYCKSKKVLIIWTHLYQIFMSCTTLTYCFNEFHQREDLIDLDEKEVHTRIEQCKDLLSKFGTSWPESSKYQIIAIMDFWNNINNNHIGSRQNQNQIPITSIDTELQQQTFSSTNLNGEISPSARSENNELGQTQSQLVGNIDQPDVSIFDLFGNFPMLDPASTNEQEGQSASTTEQLLNSMGPPWVYKPGKVAVVLSGRQAGKKVVVIKQQDDGTKERPYPHAVVAGIERYPLKVTKNMGKKRIARRSKVKPFIKVINYAHLLPTRYQLELESLKGSVSNETFKEPTQREDAKKAIKKAFEERYAKGNNRWFFSKLRF</sequence>
<evidence type="ECO:0000313" key="13">
    <source>
        <dbReference type="Proteomes" id="UP000092583"/>
    </source>
</evidence>
<evidence type="ECO:0000256" key="10">
    <source>
        <dbReference type="ARBA" id="ARBA00023274"/>
    </source>
</evidence>
<dbReference type="CDD" id="cd12148">
    <property type="entry name" value="fungal_TF_MHR"/>
    <property type="match status" value="1"/>
</dbReference>
<keyword evidence="7" id="KW-0238">DNA-binding</keyword>
<dbReference type="GO" id="GO:0008270">
    <property type="term" value="F:zinc ion binding"/>
    <property type="evidence" value="ECO:0007669"/>
    <property type="project" value="InterPro"/>
</dbReference>
<dbReference type="GO" id="GO:0005634">
    <property type="term" value="C:nucleus"/>
    <property type="evidence" value="ECO:0007669"/>
    <property type="project" value="UniProtKB-SubCell"/>
</dbReference>
<keyword evidence="8" id="KW-0804">Transcription</keyword>
<evidence type="ECO:0000256" key="3">
    <source>
        <dbReference type="ARBA" id="ARBA00022723"/>
    </source>
</evidence>
<name>A0A1B9ISK9_9TREE</name>
<dbReference type="AlphaFoldDB" id="A0A1B9ISK9"/>
<dbReference type="Gene3D" id="2.30.30.770">
    <property type="match status" value="1"/>
</dbReference>
<organism evidence="12 13">
    <name type="scientific">Kwoniella mangroviensis CBS 10435</name>
    <dbReference type="NCBI Taxonomy" id="1331196"/>
    <lineage>
        <taxon>Eukaryota</taxon>
        <taxon>Fungi</taxon>
        <taxon>Dikarya</taxon>
        <taxon>Basidiomycota</taxon>
        <taxon>Agaricomycotina</taxon>
        <taxon>Tremellomycetes</taxon>
        <taxon>Tremellales</taxon>
        <taxon>Cryptococcaceae</taxon>
        <taxon>Kwoniella</taxon>
    </lineage>
</organism>
<dbReference type="GO" id="GO:0006412">
    <property type="term" value="P:translation"/>
    <property type="evidence" value="ECO:0007669"/>
    <property type="project" value="InterPro"/>
</dbReference>
<proteinExistence type="inferred from homology"/>
<dbReference type="PANTHER" id="PTHR47782">
    <property type="entry name" value="ZN(II)2CYS6 TRANSCRIPTION FACTOR (EUROFUNG)-RELATED"/>
    <property type="match status" value="1"/>
</dbReference>
<dbReference type="GO" id="GO:1990904">
    <property type="term" value="C:ribonucleoprotein complex"/>
    <property type="evidence" value="ECO:0007669"/>
    <property type="project" value="UniProtKB-KW"/>
</dbReference>
<dbReference type="SMART" id="SM00066">
    <property type="entry name" value="GAL4"/>
    <property type="match status" value="1"/>
</dbReference>
<keyword evidence="4" id="KW-0862">Zinc</keyword>
<dbReference type="InterPro" id="IPR038655">
    <property type="entry name" value="Ribosomal_eL27_sf"/>
</dbReference>
<reference evidence="12 13" key="1">
    <citation type="submission" date="2013-07" db="EMBL/GenBank/DDBJ databases">
        <title>The Genome Sequence of Kwoniella mangroviensis CBS10435.</title>
        <authorList>
            <consortium name="The Broad Institute Genome Sequencing Platform"/>
            <person name="Cuomo C."/>
            <person name="Litvintseva A."/>
            <person name="Chen Y."/>
            <person name="Heitman J."/>
            <person name="Sun S."/>
            <person name="Springer D."/>
            <person name="Dromer F."/>
            <person name="Young S.K."/>
            <person name="Zeng Q."/>
            <person name="Gargeya S."/>
            <person name="Fitzgerald M."/>
            <person name="Abouelleil A."/>
            <person name="Alvarado L."/>
            <person name="Berlin A.M."/>
            <person name="Chapman S.B."/>
            <person name="Dewar J."/>
            <person name="Goldberg J."/>
            <person name="Griggs A."/>
            <person name="Gujja S."/>
            <person name="Hansen M."/>
            <person name="Howarth C."/>
            <person name="Imamovic A."/>
            <person name="Larimer J."/>
            <person name="McCowan C."/>
            <person name="Murphy C."/>
            <person name="Pearson M."/>
            <person name="Priest M."/>
            <person name="Roberts A."/>
            <person name="Saif S."/>
            <person name="Shea T."/>
            <person name="Sykes S."/>
            <person name="Wortman J."/>
            <person name="Nusbaum C."/>
            <person name="Birren B."/>
        </authorList>
    </citation>
    <scope>NUCLEOTIDE SEQUENCE [LARGE SCALE GENOMIC DNA]</scope>
    <source>
        <strain evidence="12 13">CBS 10435</strain>
    </source>
</reference>
<reference evidence="13" key="2">
    <citation type="submission" date="2013-12" db="EMBL/GenBank/DDBJ databases">
        <title>Evolution of pathogenesis and genome organization in the Tremellales.</title>
        <authorList>
            <person name="Cuomo C."/>
            <person name="Litvintseva A."/>
            <person name="Heitman J."/>
            <person name="Chen Y."/>
            <person name="Sun S."/>
            <person name="Springer D."/>
            <person name="Dromer F."/>
            <person name="Young S."/>
            <person name="Zeng Q."/>
            <person name="Chapman S."/>
            <person name="Gujja S."/>
            <person name="Saif S."/>
            <person name="Birren B."/>
        </authorList>
    </citation>
    <scope>NUCLEOTIDE SEQUENCE [LARGE SCALE GENOMIC DNA]</scope>
    <source>
        <strain evidence="13">CBS 10435</strain>
    </source>
</reference>
<dbReference type="Pfam" id="PF01777">
    <property type="entry name" value="Ribosomal_L27e"/>
    <property type="match status" value="1"/>
</dbReference>
<evidence type="ECO:0000256" key="6">
    <source>
        <dbReference type="ARBA" id="ARBA00023015"/>
    </source>
</evidence>
<dbReference type="GO" id="GO:0003735">
    <property type="term" value="F:structural constituent of ribosome"/>
    <property type="evidence" value="ECO:0007669"/>
    <property type="project" value="InterPro"/>
</dbReference>
<dbReference type="SUPFAM" id="SSF57701">
    <property type="entry name" value="Zn2/Cys6 DNA-binding domain"/>
    <property type="match status" value="1"/>
</dbReference>
<dbReference type="InterPro" id="IPR052202">
    <property type="entry name" value="Yeast_MetPath_Reg"/>
</dbReference>
<dbReference type="OrthoDB" id="25921at2759"/>
<dbReference type="STRING" id="1331196.A0A1B9ISK9"/>
<evidence type="ECO:0000256" key="4">
    <source>
        <dbReference type="ARBA" id="ARBA00022833"/>
    </source>
</evidence>
<dbReference type="PANTHER" id="PTHR47782:SF12">
    <property type="entry name" value="ZN(II)2CYS6 TRANSCRIPTION FACTOR (EUROFUNG)"/>
    <property type="match status" value="1"/>
</dbReference>
<dbReference type="Pfam" id="PF00172">
    <property type="entry name" value="Zn_clus"/>
    <property type="match status" value="1"/>
</dbReference>
<keyword evidence="13" id="KW-1185">Reference proteome</keyword>
<dbReference type="Gene3D" id="4.10.240.10">
    <property type="entry name" value="Zn(2)-C6 fungal-type DNA-binding domain"/>
    <property type="match status" value="1"/>
</dbReference>
<evidence type="ECO:0000256" key="7">
    <source>
        <dbReference type="ARBA" id="ARBA00023125"/>
    </source>
</evidence>
<dbReference type="GO" id="GO:0045944">
    <property type="term" value="P:positive regulation of transcription by RNA polymerase II"/>
    <property type="evidence" value="ECO:0007669"/>
    <property type="project" value="TreeGrafter"/>
</dbReference>
<feature type="domain" description="Zn(2)-C6 fungal-type" evidence="11">
    <location>
        <begin position="26"/>
        <end position="54"/>
    </location>
</feature>
<dbReference type="InterPro" id="IPR001141">
    <property type="entry name" value="Ribosomal_eL27"/>
</dbReference>
<evidence type="ECO:0000259" key="11">
    <source>
        <dbReference type="PROSITE" id="PS50048"/>
    </source>
</evidence>
<comment type="similarity">
    <text evidence="2">Belongs to the eukaryotic ribosomal protein eL27 family.</text>
</comment>
<dbReference type="InterPro" id="IPR007219">
    <property type="entry name" value="XnlR_reg_dom"/>
</dbReference>
<dbReference type="InterPro" id="IPR001138">
    <property type="entry name" value="Zn2Cys6_DnaBD"/>
</dbReference>
<dbReference type="GO" id="GO:0005840">
    <property type="term" value="C:ribosome"/>
    <property type="evidence" value="ECO:0007669"/>
    <property type="project" value="UniProtKB-KW"/>
</dbReference>
<dbReference type="InterPro" id="IPR036864">
    <property type="entry name" value="Zn2-C6_fun-type_DNA-bd_sf"/>
</dbReference>
<gene>
    <name evidence="12" type="ORF">L486_04549</name>
</gene>
<evidence type="ECO:0000256" key="1">
    <source>
        <dbReference type="ARBA" id="ARBA00004123"/>
    </source>
</evidence>
<dbReference type="Proteomes" id="UP000092583">
    <property type="component" value="Unassembled WGS sequence"/>
</dbReference>
<dbReference type="SUPFAM" id="SSF50104">
    <property type="entry name" value="Translation proteins SH3-like domain"/>
    <property type="match status" value="1"/>
</dbReference>
<keyword evidence="5" id="KW-0689">Ribosomal protein</keyword>